<evidence type="ECO:0000256" key="3">
    <source>
        <dbReference type="ARBA" id="ARBA00023239"/>
    </source>
</evidence>
<proteinExistence type="inferred from homology"/>
<dbReference type="Pfam" id="PF00206">
    <property type="entry name" value="Lyase_1"/>
    <property type="match status" value="1"/>
</dbReference>
<dbReference type="Gene3D" id="1.10.275.10">
    <property type="entry name" value="Fumarase/aspartase (N-terminal domain)"/>
    <property type="match status" value="1"/>
</dbReference>
<evidence type="ECO:0000313" key="6">
    <source>
        <dbReference type="EMBL" id="GLX78765.1"/>
    </source>
</evidence>
<dbReference type="Pfam" id="PF10415">
    <property type="entry name" value="FumaraseC_C"/>
    <property type="match status" value="1"/>
</dbReference>
<name>A0ABQ6GS35_9GAMM</name>
<gene>
    <name evidence="6" type="primary">fumC</name>
    <name evidence="6" type="ORF">tinsulaeT_21050</name>
</gene>
<protein>
    <recommendedName>
        <fullName evidence="2">fumarate hydratase</fullName>
        <ecNumber evidence="2">4.2.1.2</ecNumber>
    </recommendedName>
</protein>
<dbReference type="Gene3D" id="1.20.200.10">
    <property type="entry name" value="Fumarase/aspartase (Central domain)"/>
    <property type="match status" value="1"/>
</dbReference>
<dbReference type="InterPro" id="IPR008948">
    <property type="entry name" value="L-Aspartase-like"/>
</dbReference>
<keyword evidence="3" id="KW-0456">Lyase</keyword>
<sequence length="477" mass="51912">MAKNLTTTSHQTQQALTKFPAGTIDEGVLWGKQTQLSLKNFNIGSQCFNPAFIAALVTIKREAAQINHQLTKLAKPHAQAITFACDEILQGKHAKQFPLRIWQTGSGTQTNMNVNEVIATLANQFLAQDKNTPDNAIHPNDHVNMSQSSNDIFPSAMHIVVAQQTHQQLLPAITLLTERLSNKAAEFDGIFTVGRTHLMDALPVNVSTTFLAYQQQLMTAKQAIEHSMANVYQLALGGTAVGSGANAPESFAEQVIERLATHYQLPLVQHQNLYAAVSGEDALLRYSSALKQLAATLLKIANDVRLLGSGPRCGLNEWLLPANEPGSSIMPGKVNPTQCEALSMVCLQVFGNDLTVSMSAASGQLQLNTYRPVIIHNVLESIQLLSDAMNSFADNCVDGLTLNHKQIESNMRNNLSAITLLAPKLGYDKAAKIVHWAVAHNVSLAEASQSLNLLSKTELENLLNEQMQAQKTAQKRS</sequence>
<accession>A0ABQ6GS35</accession>
<feature type="domain" description="Fumarate lyase N-terminal" evidence="4">
    <location>
        <begin position="28"/>
        <end position="351"/>
    </location>
</feature>
<dbReference type="InterPro" id="IPR018951">
    <property type="entry name" value="Fumarase_C_C"/>
</dbReference>
<evidence type="ECO:0000313" key="7">
    <source>
        <dbReference type="Proteomes" id="UP001157186"/>
    </source>
</evidence>
<dbReference type="InterPro" id="IPR005677">
    <property type="entry name" value="Fum_hydII"/>
</dbReference>
<dbReference type="InterPro" id="IPR000362">
    <property type="entry name" value="Fumarate_lyase_fam"/>
</dbReference>
<dbReference type="InterPro" id="IPR022761">
    <property type="entry name" value="Fumarate_lyase_N"/>
</dbReference>
<dbReference type="SUPFAM" id="SSF48557">
    <property type="entry name" value="L-aspartase-like"/>
    <property type="match status" value="1"/>
</dbReference>
<comment type="similarity">
    <text evidence="1">Belongs to the class-II fumarase/aspartase family. Fumarase subfamily.</text>
</comment>
<feature type="domain" description="Fumarase C C-terminal" evidence="5">
    <location>
        <begin position="418"/>
        <end position="464"/>
    </location>
</feature>
<dbReference type="RefSeq" id="WP_284244635.1">
    <property type="nucleotide sequence ID" value="NZ_BSST01000001.1"/>
</dbReference>
<dbReference type="InterPro" id="IPR024083">
    <property type="entry name" value="Fumarase/histidase_N"/>
</dbReference>
<reference evidence="6 7" key="1">
    <citation type="submission" date="2023-03" db="EMBL/GenBank/DDBJ databases">
        <title>Draft genome sequence of Thalassotalea insulae KCTC 62186T.</title>
        <authorList>
            <person name="Sawabe T."/>
        </authorList>
    </citation>
    <scope>NUCLEOTIDE SEQUENCE [LARGE SCALE GENOMIC DNA]</scope>
    <source>
        <strain evidence="6 7">KCTC 62186</strain>
    </source>
</reference>
<evidence type="ECO:0000259" key="4">
    <source>
        <dbReference type="Pfam" id="PF00206"/>
    </source>
</evidence>
<dbReference type="InterPro" id="IPR020557">
    <property type="entry name" value="Fumarate_lyase_CS"/>
</dbReference>
<dbReference type="PANTHER" id="PTHR11444:SF1">
    <property type="entry name" value="FUMARATE HYDRATASE, MITOCHONDRIAL"/>
    <property type="match status" value="1"/>
</dbReference>
<evidence type="ECO:0000256" key="1">
    <source>
        <dbReference type="ARBA" id="ARBA00009084"/>
    </source>
</evidence>
<dbReference type="Gene3D" id="1.10.40.30">
    <property type="entry name" value="Fumarase/aspartase (C-terminal domain)"/>
    <property type="match status" value="1"/>
</dbReference>
<dbReference type="Proteomes" id="UP001157186">
    <property type="component" value="Unassembled WGS sequence"/>
</dbReference>
<comment type="caution">
    <text evidence="6">The sequence shown here is derived from an EMBL/GenBank/DDBJ whole genome shotgun (WGS) entry which is preliminary data.</text>
</comment>
<evidence type="ECO:0000256" key="2">
    <source>
        <dbReference type="ARBA" id="ARBA00012921"/>
    </source>
</evidence>
<organism evidence="6 7">
    <name type="scientific">Thalassotalea insulae</name>
    <dbReference type="NCBI Taxonomy" id="2056778"/>
    <lineage>
        <taxon>Bacteria</taxon>
        <taxon>Pseudomonadati</taxon>
        <taxon>Pseudomonadota</taxon>
        <taxon>Gammaproteobacteria</taxon>
        <taxon>Alteromonadales</taxon>
        <taxon>Colwelliaceae</taxon>
        <taxon>Thalassotalea</taxon>
    </lineage>
</organism>
<keyword evidence="7" id="KW-1185">Reference proteome</keyword>
<dbReference type="PANTHER" id="PTHR11444">
    <property type="entry name" value="ASPARTATEAMMONIA/ARGININOSUCCINATE/ADENYLOSUCCINATE LYASE"/>
    <property type="match status" value="1"/>
</dbReference>
<dbReference type="EMBL" id="BSST01000001">
    <property type="protein sequence ID" value="GLX78765.1"/>
    <property type="molecule type" value="Genomic_DNA"/>
</dbReference>
<dbReference type="PRINTS" id="PR00149">
    <property type="entry name" value="FUMRATELYASE"/>
</dbReference>
<evidence type="ECO:0000259" key="5">
    <source>
        <dbReference type="Pfam" id="PF10415"/>
    </source>
</evidence>
<dbReference type="EC" id="4.2.1.2" evidence="2"/>
<dbReference type="PROSITE" id="PS00163">
    <property type="entry name" value="FUMARATE_LYASES"/>
    <property type="match status" value="1"/>
</dbReference>